<accession>A0A9E6XXM2</accession>
<dbReference type="SUPFAM" id="SSF56801">
    <property type="entry name" value="Acetyl-CoA synthetase-like"/>
    <property type="match status" value="1"/>
</dbReference>
<feature type="domain" description="AMP-dependent synthetase/ligase" evidence="1">
    <location>
        <begin position="7"/>
        <end position="94"/>
    </location>
</feature>
<evidence type="ECO:0000259" key="1">
    <source>
        <dbReference type="Pfam" id="PF00501"/>
    </source>
</evidence>
<dbReference type="Gene3D" id="3.40.50.12780">
    <property type="entry name" value="N-terminal domain of ligase-like"/>
    <property type="match status" value="1"/>
</dbReference>
<dbReference type="InterPro" id="IPR025110">
    <property type="entry name" value="AMP-bd_C"/>
</dbReference>
<evidence type="ECO:0000313" key="3">
    <source>
        <dbReference type="EMBL" id="UGS36258.1"/>
    </source>
</evidence>
<dbReference type="RefSeq" id="WP_259315932.1">
    <property type="nucleotide sequence ID" value="NZ_CP087164.1"/>
</dbReference>
<dbReference type="Pfam" id="PF13193">
    <property type="entry name" value="AMP-binding_C"/>
    <property type="match status" value="1"/>
</dbReference>
<feature type="domain" description="AMP-binding enzyme C-terminal" evidence="2">
    <location>
        <begin position="333"/>
        <end position="406"/>
    </location>
</feature>
<dbReference type="EMBL" id="CP087164">
    <property type="protein sequence ID" value="UGS36258.1"/>
    <property type="molecule type" value="Genomic_DNA"/>
</dbReference>
<keyword evidence="4" id="KW-1185">Reference proteome</keyword>
<dbReference type="InterPro" id="IPR045851">
    <property type="entry name" value="AMP-bd_C_sf"/>
</dbReference>
<sequence length="412" mass="42511">MLVEAWLERAARTRPDREAVNGLSYAQLRERARAGAGALAARGVAPGDLVGIALAPGTGFVTALHAVWGRGAVAVPVDLRLGADERAHVQRGCRLVVDAPLPIEGDGALFATHDLGAPAAIIHTSGSTGAPKPIELTFGNWLWSALGSGVALGVDPGERWLCPLPLTHVGGLSIVVRSAIYATTAVVLQRWNTDAALEALRDATLVSSVPTTLARLLDAGWREPPRLRTVLLGGAAIAPALLDRARGAGVPVTTTYGMSEACSQITTGGPPLFCTRVDIAPDGEIVVSSPTVSGGGPLHTGDLGEIDERGHLHVTGRKADTIITGGENVAPTEVEAVLAGHPAVAEAAVHGRPDPDWGEAVVATVVLRAAATEDELRAHAAARLAPYKVPKAIAFAEALPRTASGKLLRRAL</sequence>
<evidence type="ECO:0000313" key="4">
    <source>
        <dbReference type="Proteomes" id="UP001162834"/>
    </source>
</evidence>
<dbReference type="PANTHER" id="PTHR43201">
    <property type="entry name" value="ACYL-COA SYNTHETASE"/>
    <property type="match status" value="1"/>
</dbReference>
<dbReference type="PROSITE" id="PS00455">
    <property type="entry name" value="AMP_BINDING"/>
    <property type="match status" value="1"/>
</dbReference>
<dbReference type="Gene3D" id="3.30.300.30">
    <property type="match status" value="1"/>
</dbReference>
<organism evidence="3 4">
    <name type="scientific">Capillimicrobium parvum</name>
    <dbReference type="NCBI Taxonomy" id="2884022"/>
    <lineage>
        <taxon>Bacteria</taxon>
        <taxon>Bacillati</taxon>
        <taxon>Actinomycetota</taxon>
        <taxon>Thermoleophilia</taxon>
        <taxon>Solirubrobacterales</taxon>
        <taxon>Capillimicrobiaceae</taxon>
        <taxon>Capillimicrobium</taxon>
    </lineage>
</organism>
<dbReference type="GO" id="GO:0031956">
    <property type="term" value="F:medium-chain fatty acid-CoA ligase activity"/>
    <property type="evidence" value="ECO:0007669"/>
    <property type="project" value="TreeGrafter"/>
</dbReference>
<name>A0A9E6XXM2_9ACTN</name>
<feature type="domain" description="AMP-dependent synthetase/ligase" evidence="1">
    <location>
        <begin position="116"/>
        <end position="276"/>
    </location>
</feature>
<dbReference type="GO" id="GO:0006631">
    <property type="term" value="P:fatty acid metabolic process"/>
    <property type="evidence" value="ECO:0007669"/>
    <property type="project" value="TreeGrafter"/>
</dbReference>
<reference evidence="3" key="1">
    <citation type="journal article" date="2022" name="Int. J. Syst. Evol. Microbiol.">
        <title>Pseudomonas aegrilactucae sp. nov. and Pseudomonas morbosilactucae sp. nov., pathogens causing bacterial rot of lettuce in Japan.</title>
        <authorList>
            <person name="Sawada H."/>
            <person name="Fujikawa T."/>
            <person name="Satou M."/>
        </authorList>
    </citation>
    <scope>NUCLEOTIDE SEQUENCE</scope>
    <source>
        <strain evidence="3">0166_1</strain>
    </source>
</reference>
<keyword evidence="3" id="KW-0436">Ligase</keyword>
<dbReference type="KEGG" id="sbae:DSM104329_02659"/>
<evidence type="ECO:0000259" key="2">
    <source>
        <dbReference type="Pfam" id="PF13193"/>
    </source>
</evidence>
<dbReference type="Pfam" id="PF00501">
    <property type="entry name" value="AMP-binding"/>
    <property type="match status" value="2"/>
</dbReference>
<proteinExistence type="predicted"/>
<dbReference type="PANTHER" id="PTHR43201:SF32">
    <property type="entry name" value="2-SUCCINYLBENZOATE--COA LIGASE, CHLOROPLASTIC_PEROXISOMAL"/>
    <property type="match status" value="1"/>
</dbReference>
<dbReference type="InterPro" id="IPR000873">
    <property type="entry name" value="AMP-dep_synth/lig_dom"/>
</dbReference>
<dbReference type="Gene3D" id="3.40.50.980">
    <property type="match status" value="1"/>
</dbReference>
<dbReference type="GO" id="GO:0008756">
    <property type="term" value="F:o-succinylbenzoate-CoA ligase activity"/>
    <property type="evidence" value="ECO:0007669"/>
    <property type="project" value="UniProtKB-EC"/>
</dbReference>
<dbReference type="AlphaFoldDB" id="A0A9E6XXM2"/>
<dbReference type="InterPro" id="IPR020845">
    <property type="entry name" value="AMP-binding_CS"/>
</dbReference>
<dbReference type="InterPro" id="IPR042099">
    <property type="entry name" value="ANL_N_sf"/>
</dbReference>
<dbReference type="Proteomes" id="UP001162834">
    <property type="component" value="Chromosome"/>
</dbReference>
<dbReference type="EC" id="6.2.1.26" evidence="3"/>
<protein>
    <submittedName>
        <fullName evidence="3">2-succinylbenzoate--CoA ligase</fullName>
        <ecNumber evidence="3">6.2.1.26</ecNumber>
    </submittedName>
</protein>
<gene>
    <name evidence="3" type="primary">menE_3</name>
    <name evidence="3" type="ORF">DSM104329_02659</name>
</gene>